<feature type="domain" description="SipL SPOCS" evidence="2">
    <location>
        <begin position="188"/>
        <end position="253"/>
    </location>
</feature>
<proteinExistence type="predicted"/>
<dbReference type="Proteomes" id="UP000824065">
    <property type="component" value="Unassembled WGS sequence"/>
</dbReference>
<reference evidence="3" key="1">
    <citation type="journal article" date="2021" name="PeerJ">
        <title>Extensive microbial diversity within the chicken gut microbiome revealed by metagenomics and culture.</title>
        <authorList>
            <person name="Gilroy R."/>
            <person name="Ravi A."/>
            <person name="Getino M."/>
            <person name="Pursley I."/>
            <person name="Horton D.L."/>
            <person name="Alikhan N.F."/>
            <person name="Baker D."/>
            <person name="Gharbi K."/>
            <person name="Hall N."/>
            <person name="Watson M."/>
            <person name="Adriaenssens E.M."/>
            <person name="Foster-Nyarko E."/>
            <person name="Jarju S."/>
            <person name="Secka A."/>
            <person name="Antonio M."/>
            <person name="Oren A."/>
            <person name="Chaudhuri R.R."/>
            <person name="La Ragione R."/>
            <person name="Hildebrand F."/>
            <person name="Pallen M.J."/>
        </authorList>
    </citation>
    <scope>NUCLEOTIDE SEQUENCE</scope>
    <source>
        <strain evidence="3">ChiBcec16-3735</strain>
    </source>
</reference>
<evidence type="ECO:0000259" key="2">
    <source>
        <dbReference type="Pfam" id="PF12673"/>
    </source>
</evidence>
<organism evidence="3 4">
    <name type="scientific">Candidatus Faecalibacterium gallistercoris</name>
    <dbReference type="NCBI Taxonomy" id="2838579"/>
    <lineage>
        <taxon>Bacteria</taxon>
        <taxon>Bacillati</taxon>
        <taxon>Bacillota</taxon>
        <taxon>Clostridia</taxon>
        <taxon>Eubacteriales</taxon>
        <taxon>Oscillospiraceae</taxon>
        <taxon>Faecalibacterium</taxon>
    </lineage>
</organism>
<accession>A0A9D2FGC8</accession>
<reference evidence="3" key="2">
    <citation type="submission" date="2021-04" db="EMBL/GenBank/DDBJ databases">
        <authorList>
            <person name="Gilroy R."/>
        </authorList>
    </citation>
    <scope>NUCLEOTIDE SEQUENCE</scope>
    <source>
        <strain evidence="3">ChiBcec16-3735</strain>
    </source>
</reference>
<dbReference type="Pfam" id="PF12673">
    <property type="entry name" value="SipL"/>
    <property type="match status" value="2"/>
</dbReference>
<dbReference type="InterPro" id="IPR024300">
    <property type="entry name" value="SipL_SPOCS_dom"/>
</dbReference>
<dbReference type="InterPro" id="IPR018392">
    <property type="entry name" value="LysM"/>
</dbReference>
<gene>
    <name evidence="3" type="ORF">H9725_08005</name>
</gene>
<comment type="caution">
    <text evidence="3">The sequence shown here is derived from an EMBL/GenBank/DDBJ whole genome shotgun (WGS) entry which is preliminary data.</text>
</comment>
<dbReference type="InterPro" id="IPR036779">
    <property type="entry name" value="LysM_dom_sf"/>
</dbReference>
<dbReference type="Pfam" id="PF01476">
    <property type="entry name" value="LysM"/>
    <property type="match status" value="1"/>
</dbReference>
<feature type="domain" description="LysM" evidence="1">
    <location>
        <begin position="460"/>
        <end position="489"/>
    </location>
</feature>
<evidence type="ECO:0000259" key="1">
    <source>
        <dbReference type="Pfam" id="PF01476"/>
    </source>
</evidence>
<protein>
    <submittedName>
        <fullName evidence="3">DUF3794 domain-containing protein</fullName>
    </submittedName>
</protein>
<dbReference type="SUPFAM" id="SSF54106">
    <property type="entry name" value="LysM domain"/>
    <property type="match status" value="1"/>
</dbReference>
<evidence type="ECO:0000313" key="3">
    <source>
        <dbReference type="EMBL" id="HIZ58505.1"/>
    </source>
</evidence>
<name>A0A9D2FGC8_9FIRM</name>
<dbReference type="CDD" id="cd00118">
    <property type="entry name" value="LysM"/>
    <property type="match status" value="1"/>
</dbReference>
<sequence>MELKVFRDVLCGGGGCCAVQAEIPVETEILISDYLPQVFKVVKCFARPVVLQKQLQPGRLTLEGYIRCTVYYQGEEGAGLCQTEQKLPFHKVLELPDFPFAAWSALVEGQTEYINCRAVTPRRIEVRGAYSLAASVSTQAAAEAITALTGCGIQQRLAVLRGVRRAAVLDKLFAADGTVAFAQPPAAVLDISGSAAVTEVKLLAGKAVVKGQIQALCAWKSRDSAALQSQEAAIPFEQILDVEGLTEDCQCLCVAEPVGFALAEGENGAPAQLSATAMLHLRAWRPYELRCVADAFSTQCEVQCETAPLTAETLACTLDQTVEVNCSGPLPDQDTRLLACFASFGPVSIETRDQGPVLTARVLVTAFGQNSLDEIDSYDKAADLAIPLEGCPEGQLYPECWLSAVSVQASCAGGVLEVGVRVRAQGAVLGRHSLPCVSAVETGQPLAPADPDISLRVYYAQPGEALFDIARRFHVAPGQMLAANGLDPDAQTLAQACRLLVPGAPGN</sequence>
<dbReference type="EMBL" id="DXBJ01000057">
    <property type="protein sequence ID" value="HIZ58505.1"/>
    <property type="molecule type" value="Genomic_DNA"/>
</dbReference>
<dbReference type="AlphaFoldDB" id="A0A9D2FGC8"/>
<evidence type="ECO:0000313" key="4">
    <source>
        <dbReference type="Proteomes" id="UP000824065"/>
    </source>
</evidence>
<feature type="domain" description="SipL SPOCS" evidence="2">
    <location>
        <begin position="38"/>
        <end position="116"/>
    </location>
</feature>